<sequence>MTMTPVAKEGDERARGKTGYGACVLRLLATWEKGATRAEMAYQLSSIGADMEGGGSKRGRLEMTSSMRPLPVKHRWIKKRALSEKKRSSSTVGILHQFKRLTVFLRKD</sequence>
<dbReference type="Proteomes" id="UP000287651">
    <property type="component" value="Unassembled WGS sequence"/>
</dbReference>
<evidence type="ECO:0000313" key="2">
    <source>
        <dbReference type="Proteomes" id="UP000287651"/>
    </source>
</evidence>
<dbReference type="EMBL" id="AMZH03009459">
    <property type="protein sequence ID" value="RRT56802.1"/>
    <property type="molecule type" value="Genomic_DNA"/>
</dbReference>
<proteinExistence type="predicted"/>
<evidence type="ECO:0000313" key="1">
    <source>
        <dbReference type="EMBL" id="RRT56802.1"/>
    </source>
</evidence>
<accession>A0A426YYJ5</accession>
<reference evidence="1 2" key="1">
    <citation type="journal article" date="2014" name="Agronomy (Basel)">
        <title>A Draft Genome Sequence for Ensete ventricosum, the Drought-Tolerant Tree Against Hunger.</title>
        <authorList>
            <person name="Harrison J."/>
            <person name="Moore K.A."/>
            <person name="Paszkiewicz K."/>
            <person name="Jones T."/>
            <person name="Grant M."/>
            <person name="Ambacheew D."/>
            <person name="Muzemil S."/>
            <person name="Studholme D.J."/>
        </authorList>
    </citation>
    <scope>NUCLEOTIDE SEQUENCE [LARGE SCALE GENOMIC DNA]</scope>
</reference>
<gene>
    <name evidence="1" type="ORF">B296_00046206</name>
</gene>
<name>A0A426YYJ5_ENSVE</name>
<protein>
    <submittedName>
        <fullName evidence="1">Uncharacterized protein</fullName>
    </submittedName>
</protein>
<comment type="caution">
    <text evidence="1">The sequence shown here is derived from an EMBL/GenBank/DDBJ whole genome shotgun (WGS) entry which is preliminary data.</text>
</comment>
<dbReference type="AlphaFoldDB" id="A0A426YYJ5"/>
<organism evidence="1 2">
    <name type="scientific">Ensete ventricosum</name>
    <name type="common">Abyssinian banana</name>
    <name type="synonym">Musa ensete</name>
    <dbReference type="NCBI Taxonomy" id="4639"/>
    <lineage>
        <taxon>Eukaryota</taxon>
        <taxon>Viridiplantae</taxon>
        <taxon>Streptophyta</taxon>
        <taxon>Embryophyta</taxon>
        <taxon>Tracheophyta</taxon>
        <taxon>Spermatophyta</taxon>
        <taxon>Magnoliopsida</taxon>
        <taxon>Liliopsida</taxon>
        <taxon>Zingiberales</taxon>
        <taxon>Musaceae</taxon>
        <taxon>Ensete</taxon>
    </lineage>
</organism>